<evidence type="ECO:0008006" key="5">
    <source>
        <dbReference type="Google" id="ProtNLM"/>
    </source>
</evidence>
<feature type="region of interest" description="Disordered" evidence="1">
    <location>
        <begin position="1"/>
        <end position="32"/>
    </location>
</feature>
<dbReference type="EMBL" id="DF970239">
    <property type="protein sequence ID" value="GAP66946.1"/>
    <property type="molecule type" value="Genomic_DNA"/>
</dbReference>
<evidence type="ECO:0000313" key="4">
    <source>
        <dbReference type="Proteomes" id="UP000253740"/>
    </source>
</evidence>
<accession>A0A0K8QQF3</accession>
<evidence type="ECO:0000313" key="2">
    <source>
        <dbReference type="EMBL" id="GAN44104.1"/>
    </source>
</evidence>
<organism evidence="3">
    <name type="scientific">Mizugakiibacter sediminis</name>
    <dbReference type="NCBI Taxonomy" id="1475481"/>
    <lineage>
        <taxon>Bacteria</taxon>
        <taxon>Pseudomonadati</taxon>
        <taxon>Pseudomonadota</taxon>
        <taxon>Gammaproteobacteria</taxon>
        <taxon>Lysobacterales</taxon>
        <taxon>Rhodanobacteraceae</taxon>
        <taxon>Mizugakiibacter</taxon>
    </lineage>
</organism>
<evidence type="ECO:0000313" key="3">
    <source>
        <dbReference type="EMBL" id="GAP66946.1"/>
    </source>
</evidence>
<keyword evidence="4" id="KW-1185">Reference proteome</keyword>
<reference evidence="2" key="1">
    <citation type="submission" date="2015-03" db="EMBL/GenBank/DDBJ databases">
        <title>Draft genome sequence of Mizugakiibacter sediminis skMP5.</title>
        <authorList>
            <person name="Watanabe T."/>
            <person name="Kojima H."/>
            <person name="Fukui M."/>
        </authorList>
    </citation>
    <scope>NUCLEOTIDE SEQUENCE</scope>
    <source>
        <strain evidence="2">SkMP5</strain>
    </source>
</reference>
<feature type="compositionally biased region" description="Low complexity" evidence="1">
    <location>
        <begin position="14"/>
        <end position="26"/>
    </location>
</feature>
<dbReference type="STRING" id="1475481.GCA_000953855_02308"/>
<evidence type="ECO:0000256" key="1">
    <source>
        <dbReference type="SAM" id="MobiDB-lite"/>
    </source>
</evidence>
<reference evidence="3" key="2">
    <citation type="submission" date="2015-08" db="EMBL/GenBank/DDBJ databases">
        <title>Complete DNA Sequence of Pseudomonas syringae pv. actinidiae, the Causal Agent of Kiwifruit Canker Disease.</title>
        <authorList>
            <person name="Rikkerink E.H.A."/>
            <person name="Fineran P.C."/>
        </authorList>
    </citation>
    <scope>NUCLEOTIDE SEQUENCE</scope>
    <source>
        <strain evidence="3">SkMP5</strain>
    </source>
</reference>
<protein>
    <recommendedName>
        <fullName evidence="5">DUF2934 domain-containing protein</fullName>
    </recommendedName>
</protein>
<dbReference type="Proteomes" id="UP000253740">
    <property type="component" value="Unassembled WGS sequence"/>
</dbReference>
<proteinExistence type="predicted"/>
<dbReference type="InterPro" id="IPR021327">
    <property type="entry name" value="DUF2934"/>
</dbReference>
<gene>
    <name evidence="2" type="ORF">MBSD_0624</name>
    <name evidence="3" type="ORF">MBSD_n2262</name>
</gene>
<dbReference type="HOGENOM" id="CLU_2618114_0_0_6"/>
<name>A0A0K8QQF3_9GAMM</name>
<dbReference type="EMBL" id="DF952378">
    <property type="protein sequence ID" value="GAN44104.1"/>
    <property type="molecule type" value="Genomic_DNA"/>
</dbReference>
<sequence length="78" mass="8544">MRRSSIGLHAPSGRRAAASSEPSDAASRADEMRVDAETRHAMIALAAYFRAERRGFAPGRELDDWLEAEREVAAMLDG</sequence>
<dbReference type="Pfam" id="PF11154">
    <property type="entry name" value="DUF2934"/>
    <property type="match status" value="1"/>
</dbReference>
<dbReference type="AlphaFoldDB" id="A0A0K8QQF3"/>